<keyword evidence="2" id="KW-1185">Reference proteome</keyword>
<organism evidence="1 2">
    <name type="scientific">Cypionkella aquatica</name>
    <dbReference type="NCBI Taxonomy" id="1756042"/>
    <lineage>
        <taxon>Bacteria</taxon>
        <taxon>Pseudomonadati</taxon>
        <taxon>Pseudomonadota</taxon>
        <taxon>Alphaproteobacteria</taxon>
        <taxon>Rhodobacterales</taxon>
        <taxon>Paracoccaceae</taxon>
        <taxon>Cypionkella</taxon>
    </lineage>
</organism>
<evidence type="ECO:0008006" key="3">
    <source>
        <dbReference type="Google" id="ProtNLM"/>
    </source>
</evidence>
<dbReference type="SUPFAM" id="SSF52242">
    <property type="entry name" value="Cobalamin (vitamin B12)-binding domain"/>
    <property type="match status" value="1"/>
</dbReference>
<protein>
    <recommendedName>
        <fullName evidence="3">B12-binding domain-containing protein</fullName>
    </recommendedName>
</protein>
<comment type="caution">
    <text evidence="1">The sequence shown here is derived from an EMBL/GenBank/DDBJ whole genome shotgun (WGS) entry which is preliminary data.</text>
</comment>
<evidence type="ECO:0000313" key="2">
    <source>
        <dbReference type="Proteomes" id="UP001157355"/>
    </source>
</evidence>
<dbReference type="EMBL" id="BSPP01000019">
    <property type="protein sequence ID" value="GLS88788.1"/>
    <property type="molecule type" value="Genomic_DNA"/>
</dbReference>
<gene>
    <name evidence="1" type="primary">ppaA</name>
    <name evidence="1" type="ORF">GCM10010873_37620</name>
</gene>
<dbReference type="AlphaFoldDB" id="A0AA37X0Y6"/>
<dbReference type="GO" id="GO:0046872">
    <property type="term" value="F:metal ion binding"/>
    <property type="evidence" value="ECO:0007669"/>
    <property type="project" value="InterPro"/>
</dbReference>
<proteinExistence type="predicted"/>
<accession>A0AA37X0Y6</accession>
<dbReference type="InterPro" id="IPR036724">
    <property type="entry name" value="Cobalamin-bd_sf"/>
</dbReference>
<dbReference type="Proteomes" id="UP001157355">
    <property type="component" value="Unassembled WGS sequence"/>
</dbReference>
<reference evidence="1 2" key="1">
    <citation type="journal article" date="2014" name="Int. J. Syst. Evol. Microbiol.">
        <title>Complete genome sequence of Corynebacterium casei LMG S-19264T (=DSM 44701T), isolated from a smear-ripened cheese.</title>
        <authorList>
            <consortium name="US DOE Joint Genome Institute (JGI-PGF)"/>
            <person name="Walter F."/>
            <person name="Albersmeier A."/>
            <person name="Kalinowski J."/>
            <person name="Ruckert C."/>
        </authorList>
    </citation>
    <scope>NUCLEOTIDE SEQUENCE [LARGE SCALE GENOMIC DNA]</scope>
    <source>
        <strain evidence="1 2">NBRC 111766</strain>
    </source>
</reference>
<sequence>MPEFQPLHQARSLSADNSGVSFFASQVVSLLADRSVKSVVEPHEQLIAGLITASLSGTKAAFSGLLTEVKRARISLAALSDVYIPIAARRMGQSWLDDELSWIDVTIGVGRLQSLLREIGTAWVADQAGDTGHGTVMLIVPEREQHTLGPMVATGQLRRYGVSVCLRIAPSFNELRSLMAARHFDGVMISVATKEKLESAAKTIQFLKTIMSSPTPIVVGGAVMSKVEDPASCTGADFSSNDIGAALEVMGLKFDAFCVLKRA</sequence>
<dbReference type="RefSeq" id="WP_284326868.1">
    <property type="nucleotide sequence ID" value="NZ_BSPP01000019.1"/>
</dbReference>
<evidence type="ECO:0000313" key="1">
    <source>
        <dbReference type="EMBL" id="GLS88788.1"/>
    </source>
</evidence>
<dbReference type="Gene3D" id="3.40.50.280">
    <property type="entry name" value="Cobalamin-binding domain"/>
    <property type="match status" value="1"/>
</dbReference>
<name>A0AA37X0Y6_9RHOB</name>
<dbReference type="GO" id="GO:0031419">
    <property type="term" value="F:cobalamin binding"/>
    <property type="evidence" value="ECO:0007669"/>
    <property type="project" value="InterPro"/>
</dbReference>